<dbReference type="InterPro" id="IPR006450">
    <property type="entry name" value="Phage_HK97_gp6-like"/>
</dbReference>
<dbReference type="InterPro" id="IPR011738">
    <property type="entry name" value="Phage_CHP"/>
</dbReference>
<organism evidence="1 2">
    <name type="scientific">Mameliella alba</name>
    <dbReference type="NCBI Taxonomy" id="561184"/>
    <lineage>
        <taxon>Bacteria</taxon>
        <taxon>Pseudomonadati</taxon>
        <taxon>Pseudomonadota</taxon>
        <taxon>Alphaproteobacteria</taxon>
        <taxon>Rhodobacterales</taxon>
        <taxon>Roseobacteraceae</taxon>
        <taxon>Mameliella</taxon>
    </lineage>
</organism>
<dbReference type="STRING" id="561184.SAMN05216376_12079"/>
<keyword evidence="2" id="KW-1185">Reference proteome</keyword>
<dbReference type="NCBIfam" id="TIGR01560">
    <property type="entry name" value="put_DNA_pack"/>
    <property type="match status" value="1"/>
</dbReference>
<gene>
    <name evidence="1" type="ORF">OA50_04282</name>
</gene>
<dbReference type="NCBIfam" id="TIGR02215">
    <property type="entry name" value="phage_chp_gp8"/>
    <property type="match status" value="1"/>
</dbReference>
<evidence type="ECO:0000313" key="2">
    <source>
        <dbReference type="Proteomes" id="UP000030960"/>
    </source>
</evidence>
<evidence type="ECO:0000313" key="1">
    <source>
        <dbReference type="EMBL" id="KHQ51249.1"/>
    </source>
</evidence>
<protein>
    <submittedName>
        <fullName evidence="1">GTA protein ORFG06</fullName>
    </submittedName>
</protein>
<dbReference type="RefSeq" id="WP_043145014.1">
    <property type="nucleotide sequence ID" value="NZ_BMGQ01000019.1"/>
</dbReference>
<dbReference type="GeneID" id="66503747"/>
<dbReference type="EMBL" id="JSUQ01000019">
    <property type="protein sequence ID" value="KHQ51249.1"/>
    <property type="molecule type" value="Genomic_DNA"/>
</dbReference>
<proteinExistence type="predicted"/>
<dbReference type="CDD" id="cd08054">
    <property type="entry name" value="gp6"/>
    <property type="match status" value="1"/>
</dbReference>
<reference evidence="1 2" key="1">
    <citation type="submission" date="2014-10" db="EMBL/GenBank/DDBJ databases">
        <title>Genome sequence of Ponticoccus sp. strain UMTAT08 isolated from clonal culture of toxic dinoflagellate Alexandrium tamiyavanichii.</title>
        <authorList>
            <person name="Gan H.Y."/>
            <person name="Muhd D.-D."/>
            <person name="Mohd Noor M.E."/>
            <person name="Yeong Y.S."/>
            <person name="Usup G."/>
        </authorList>
    </citation>
    <scope>NUCLEOTIDE SEQUENCE [LARGE SCALE GENOMIC DNA]</scope>
    <source>
        <strain evidence="1 2">UMTAT08</strain>
    </source>
</reference>
<dbReference type="Proteomes" id="UP000030960">
    <property type="component" value="Unassembled WGS sequence"/>
</dbReference>
<sequence length="190" mass="20539">MLELLTEPAAEVMTSADPILRAQLRLEEGETEEDALIDALAVSARMHVERYARIGLLPQTWRLTLGYWPACALAFPRAPVRSVEAVRYTQSDGSQAVLDPADYELTKAGPTAGLAPAFGKSWPAIPHRGRVEIDFSLGYDDAAAIPAPIKQAIRLEVAHLFANREAVAQGGLAPIPLGVADLLAPYRLFV</sequence>
<dbReference type="AlphaFoldDB" id="A0A0B3SL13"/>
<name>A0A0B3SL13_9RHOB</name>
<accession>A0A225PEQ5</accession>
<accession>A0A0B3SL13</accession>
<comment type="caution">
    <text evidence="1">The sequence shown here is derived from an EMBL/GenBank/DDBJ whole genome shotgun (WGS) entry which is preliminary data.</text>
</comment>
<dbReference type="OrthoDB" id="8452228at2"/>
<dbReference type="Gene3D" id="1.10.3230.30">
    <property type="entry name" value="Phage gp6-like head-tail connector protein"/>
    <property type="match status" value="1"/>
</dbReference>